<dbReference type="GO" id="GO:0004930">
    <property type="term" value="F:G protein-coupled receptor activity"/>
    <property type="evidence" value="ECO:0007669"/>
    <property type="project" value="UniProtKB-KW"/>
</dbReference>
<dbReference type="PANTHER" id="PTHR24246:SF27">
    <property type="entry name" value="ADENOSINE RECEPTOR, ISOFORM A"/>
    <property type="match status" value="1"/>
</dbReference>
<dbReference type="PROSITE" id="PS00237">
    <property type="entry name" value="G_PROTEIN_RECEP_F1_1"/>
    <property type="match status" value="1"/>
</dbReference>
<sequence>MENKNKSNNSTSMAPFLYTEDYLMYDSFLGVLSFFIVTVNTLVLFVFIYKPQIRTKTNCLLASLAASDLSMGLFGIPMYIGSVVTNISWLLITSGMVYRFIAVSTMCHILAITVERYVFIIHPMNYVNVVKRGRLYGLIACIWIFSLSFAVIQLAWIDVTDFYSATETKVMGGIIYHSVGVTVCFVCPFLAMTFIYAKMFSVIHRQVSEIRRQHIATESQNYCPIYAELRAISVFATMLAIFAFCWVTWYISVFEQYLKYYDRKFSFNISEDGYLVIDFLRFCTSLVNPLLYIYIKKDFRNAFSSVFRCKTRFSRQGSSSYRSQGTTHLYDTQYTTCTYEDTKC</sequence>
<evidence type="ECO:0000256" key="9">
    <source>
        <dbReference type="ARBA" id="ARBA00023224"/>
    </source>
</evidence>
<evidence type="ECO:0000256" key="5">
    <source>
        <dbReference type="ARBA" id="ARBA00023040"/>
    </source>
</evidence>
<dbReference type="EnsemblMetazoa" id="XM_021036902.2">
    <property type="protein sequence ID" value="XP_020892561.1"/>
    <property type="gene ID" value="LOC110231824"/>
</dbReference>
<evidence type="ECO:0000256" key="1">
    <source>
        <dbReference type="ARBA" id="ARBA00004651"/>
    </source>
</evidence>
<evidence type="ECO:0000256" key="10">
    <source>
        <dbReference type="RuleBase" id="RU000688"/>
    </source>
</evidence>
<dbReference type="RefSeq" id="XP_020892553.1">
    <property type="nucleotide sequence ID" value="XM_021036894.2"/>
</dbReference>
<dbReference type="RefSeq" id="XP_020892561.1">
    <property type="nucleotide sequence ID" value="XM_021036902.2"/>
</dbReference>
<dbReference type="EnsemblMetazoa" id="XM_021036894.2">
    <property type="protein sequence ID" value="XP_020892553.1"/>
    <property type="gene ID" value="LOC110231824"/>
</dbReference>
<evidence type="ECO:0000256" key="4">
    <source>
        <dbReference type="ARBA" id="ARBA00022989"/>
    </source>
</evidence>
<dbReference type="EnsemblMetazoa" id="XM_021036911.2">
    <property type="protein sequence ID" value="XP_020892570.1"/>
    <property type="gene ID" value="LOC110231824"/>
</dbReference>
<keyword evidence="3 10" id="KW-0812">Transmembrane</keyword>
<feature type="transmembrane region" description="Helical" evidence="11">
    <location>
        <begin position="135"/>
        <end position="154"/>
    </location>
</feature>
<dbReference type="EnsemblMetazoa" id="XM_021036887.2">
    <property type="protein sequence ID" value="XP_020892546.1"/>
    <property type="gene ID" value="LOC110231824"/>
</dbReference>
<keyword evidence="5 10" id="KW-0297">G-protein coupled receptor</keyword>
<dbReference type="RefSeq" id="XP_020892570.1">
    <property type="nucleotide sequence ID" value="XM_021036911.2"/>
</dbReference>
<dbReference type="GeneID" id="110231824"/>
<evidence type="ECO:0000256" key="3">
    <source>
        <dbReference type="ARBA" id="ARBA00022692"/>
    </source>
</evidence>
<dbReference type="PRINTS" id="PR00237">
    <property type="entry name" value="GPCRRHODOPSN"/>
</dbReference>
<dbReference type="CDD" id="cd00637">
    <property type="entry name" value="7tm_classA_rhodopsin-like"/>
    <property type="match status" value="1"/>
</dbReference>
<comment type="subcellular location">
    <subcellularLocation>
        <location evidence="1">Cell membrane</location>
        <topology evidence="1">Multi-pass membrane protein</topology>
    </subcellularLocation>
</comment>
<proteinExistence type="inferred from homology"/>
<dbReference type="OrthoDB" id="6286925at2759"/>
<evidence type="ECO:0000313" key="14">
    <source>
        <dbReference type="Proteomes" id="UP000887567"/>
    </source>
</evidence>
<feature type="transmembrane region" description="Helical" evidence="11">
    <location>
        <begin position="273"/>
        <end position="295"/>
    </location>
</feature>
<dbReference type="GO" id="GO:0005886">
    <property type="term" value="C:plasma membrane"/>
    <property type="evidence" value="ECO:0007669"/>
    <property type="project" value="UniProtKB-SubCell"/>
</dbReference>
<evidence type="ECO:0000256" key="7">
    <source>
        <dbReference type="ARBA" id="ARBA00023170"/>
    </source>
</evidence>
<feature type="transmembrane region" description="Helical" evidence="11">
    <location>
        <begin position="60"/>
        <end position="81"/>
    </location>
</feature>
<dbReference type="EnsemblMetazoa" id="XM_028657052.1">
    <property type="protein sequence ID" value="XP_028512853.1"/>
    <property type="gene ID" value="LOC110231824"/>
</dbReference>
<dbReference type="Gene3D" id="1.20.1070.10">
    <property type="entry name" value="Rhodopsin 7-helix transmembrane proteins"/>
    <property type="match status" value="1"/>
</dbReference>
<comment type="similarity">
    <text evidence="10">Belongs to the G-protein coupled receptor 1 family.</text>
</comment>
<feature type="domain" description="G-protein coupled receptors family 1 profile" evidence="12">
    <location>
        <begin position="39"/>
        <end position="292"/>
    </location>
</feature>
<evidence type="ECO:0000256" key="8">
    <source>
        <dbReference type="ARBA" id="ARBA00023180"/>
    </source>
</evidence>
<dbReference type="Proteomes" id="UP000887567">
    <property type="component" value="Unplaced"/>
</dbReference>
<dbReference type="SUPFAM" id="SSF81321">
    <property type="entry name" value="Family A G protein-coupled receptor-like"/>
    <property type="match status" value="1"/>
</dbReference>
<evidence type="ECO:0000256" key="6">
    <source>
        <dbReference type="ARBA" id="ARBA00023136"/>
    </source>
</evidence>
<dbReference type="KEGG" id="epa:110231824"/>
<dbReference type="PROSITE" id="PS50262">
    <property type="entry name" value="G_PROTEIN_RECEP_F1_2"/>
    <property type="match status" value="1"/>
</dbReference>
<keyword evidence="14" id="KW-1185">Reference proteome</keyword>
<keyword evidence="2" id="KW-1003">Cell membrane</keyword>
<evidence type="ECO:0000259" key="12">
    <source>
        <dbReference type="PROSITE" id="PS50262"/>
    </source>
</evidence>
<dbReference type="AlphaFoldDB" id="A0A913WQF9"/>
<accession>A0A913WQF9</accession>
<keyword evidence="4 11" id="KW-1133">Transmembrane helix</keyword>
<feature type="transmembrane region" description="Helical" evidence="11">
    <location>
        <begin position="87"/>
        <end position="114"/>
    </location>
</feature>
<dbReference type="PANTHER" id="PTHR24246">
    <property type="entry name" value="OLFACTORY RECEPTOR AND ADENOSINE RECEPTOR"/>
    <property type="match status" value="1"/>
</dbReference>
<reference evidence="13" key="1">
    <citation type="submission" date="2022-11" db="UniProtKB">
        <authorList>
            <consortium name="EnsemblMetazoa"/>
        </authorList>
    </citation>
    <scope>IDENTIFICATION</scope>
</reference>
<dbReference type="Pfam" id="PF00001">
    <property type="entry name" value="7tm_1"/>
    <property type="match status" value="1"/>
</dbReference>
<dbReference type="OMA" id="CGWRERR"/>
<evidence type="ECO:0000313" key="13">
    <source>
        <dbReference type="EnsemblMetazoa" id="XP_020892546.1"/>
    </source>
</evidence>
<protein>
    <recommendedName>
        <fullName evidence="12">G-protein coupled receptors family 1 profile domain-containing protein</fullName>
    </recommendedName>
</protein>
<evidence type="ECO:0000256" key="11">
    <source>
        <dbReference type="SAM" id="Phobius"/>
    </source>
</evidence>
<feature type="transmembrane region" description="Helical" evidence="11">
    <location>
        <begin position="231"/>
        <end position="253"/>
    </location>
</feature>
<dbReference type="RefSeq" id="XP_020892546.1">
    <property type="nucleotide sequence ID" value="XM_021036887.2"/>
</dbReference>
<keyword evidence="9 10" id="KW-0807">Transducer</keyword>
<dbReference type="InterPro" id="IPR000276">
    <property type="entry name" value="GPCR_Rhodpsn"/>
</dbReference>
<name>A0A913WQF9_EXADI</name>
<dbReference type="RefSeq" id="XP_028512853.1">
    <property type="nucleotide sequence ID" value="XM_028657052.1"/>
</dbReference>
<organism evidence="13 14">
    <name type="scientific">Exaiptasia diaphana</name>
    <name type="common">Tropical sea anemone</name>
    <name type="synonym">Aiptasia pulchella</name>
    <dbReference type="NCBI Taxonomy" id="2652724"/>
    <lineage>
        <taxon>Eukaryota</taxon>
        <taxon>Metazoa</taxon>
        <taxon>Cnidaria</taxon>
        <taxon>Anthozoa</taxon>
        <taxon>Hexacorallia</taxon>
        <taxon>Actiniaria</taxon>
        <taxon>Aiptasiidae</taxon>
        <taxon>Exaiptasia</taxon>
    </lineage>
</organism>
<dbReference type="InterPro" id="IPR017452">
    <property type="entry name" value="GPCR_Rhodpsn_7TM"/>
</dbReference>
<keyword evidence="7 10" id="KW-0675">Receptor</keyword>
<keyword evidence="8" id="KW-0325">Glycoprotein</keyword>
<evidence type="ECO:0000256" key="2">
    <source>
        <dbReference type="ARBA" id="ARBA00022475"/>
    </source>
</evidence>
<feature type="transmembrane region" description="Helical" evidence="11">
    <location>
        <begin position="174"/>
        <end position="197"/>
    </location>
</feature>
<keyword evidence="6 11" id="KW-0472">Membrane</keyword>
<feature type="transmembrane region" description="Helical" evidence="11">
    <location>
        <begin position="27"/>
        <end position="48"/>
    </location>
</feature>